<name>A0A812LBK2_9DINO</name>
<reference evidence="1" key="1">
    <citation type="submission" date="2021-02" db="EMBL/GenBank/DDBJ databases">
        <authorList>
            <person name="Dougan E. K."/>
            <person name="Rhodes N."/>
            <person name="Thang M."/>
            <person name="Chan C."/>
        </authorList>
    </citation>
    <scope>NUCLEOTIDE SEQUENCE</scope>
</reference>
<gene>
    <name evidence="1" type="ORF">SNEC2469_LOCUS4475</name>
</gene>
<dbReference type="EMBL" id="CAJNJA010009001">
    <property type="protein sequence ID" value="CAE7242238.1"/>
    <property type="molecule type" value="Genomic_DNA"/>
</dbReference>
<accession>A0A812LBK2</accession>
<dbReference type="Gene3D" id="3.60.10.10">
    <property type="entry name" value="Endonuclease/exonuclease/phosphatase"/>
    <property type="match status" value="1"/>
</dbReference>
<dbReference type="InterPro" id="IPR036691">
    <property type="entry name" value="Endo/exonu/phosph_ase_sf"/>
</dbReference>
<feature type="non-terminal residue" evidence="1">
    <location>
        <position position="1316"/>
    </location>
</feature>
<evidence type="ECO:0000313" key="2">
    <source>
        <dbReference type="Proteomes" id="UP000601435"/>
    </source>
</evidence>
<evidence type="ECO:0008006" key="3">
    <source>
        <dbReference type="Google" id="ProtNLM"/>
    </source>
</evidence>
<dbReference type="Proteomes" id="UP000601435">
    <property type="component" value="Unassembled WGS sequence"/>
</dbReference>
<dbReference type="SUPFAM" id="SSF56219">
    <property type="entry name" value="DNase I-like"/>
    <property type="match status" value="1"/>
</dbReference>
<evidence type="ECO:0000313" key="1">
    <source>
        <dbReference type="EMBL" id="CAE7242238.1"/>
    </source>
</evidence>
<dbReference type="OrthoDB" id="412617at2759"/>
<sequence length="1316" mass="146509">DAKVSRGPEKQTGYRFAVFSFNVLTMFDPQVPKGRPKRLANLGLLVAGKRDVLKKQLGAKGIWLAGFQETRIPITGTLPDKDYIMLNSGATERGHGGCALWIAREVAFGRSGSQSLHITEEQVTVVATSPRHLQVLLEHPRLALTVLVAHAPRVSGQGEEAVISFWNDRYGELQRRPRKADYLILADANAHIGSVTTDVIGSFGAEPENEEGFLFHEFLLRMHAYIPSTWNEHHQGQHWTWAPPEPDGTKHRIDFIGVPGSWSTFSLSSHVWDSFEAMHARQDHLPVVLEVEFQHLAPSYSYRSGKGPVLRPSRDLSLEDRDSFAVLVQQARGIPWESSVDQHNAQWTRHIQACAQPLIPEQPYAPTQSYLSSDTMRLVGQRREIRAYIRDEEQELRKRWLLIGFAAFRLHHHEQVFSETALSTASHWVSDIDHSIAAAVERLAELTRAVRAAVKRDRIEYLDSLQKEVTVQDLRNPKALYRAVRKAFPEARSSRRRGFRPLPAVRLEDGTLAPDRESRAARWERYFGEQESAFAVSDTEYQQAFAKPDLPVGRADPVFSLQALPTLQELEQQLLQLKLGKAAGPDGLTAEVLRIHVAGVARTLFPVCLKAALGNREPTAWRGGSLMALAKKASAALDGASFRSILLANATAKVQHRLLRGRLMPYFAAYKLDTQAGQAPGVGVDSIGLVVRAYQIWAKQKKMASSLTFFDLKTAFYRVLRQVLVPSEKGAGDAAFVRLLSELGVPDQAVCELATQLGNMVALAEAGVSDHLMAQTADLFRGSWFKLQGETTIWLTRRGTRPGDPLADLLFAFSFTACCRAIDDSLQSAGLQTSMPEVAMSPPWHSWEAPDTLGLPAWADDFVFLQADPSPVRLCQRTKAAVEVIAAKTTSVGMQLTYASDKTALLLSTEVTRPLDELVLLNEQGEPGMPVRDKVVALDNWLPVVDSYKHLGSIAVANTAPVTEVHYRFAQAQAVLRPLRRKLFGAGVIPLKLRTTLLRALVVSKFVFSSATLHLNANVHRRTWSRLYVSLWRSLTRRTSATDQSHSYEVLRVAGATSPLLALAQARATFFRRVLIHGPAALLHCLHVQWRTQPATSWLHQFMLDIRAVAVYSNGAKVLLDEADPVGMLCETMQQDPGWWSSQVRKAIKGYADDLQKWSQKRYDPSDPEVETEQDKPFHCPHCGAAFLLRKHLGVHLARPLSVEEIVSAEATDKQLARKVKAGRWNEYRAALPPLPAYGPRMPTYTEAVTGLSEDELLLSRVKQLYRPHPDTVRWIHEYLDAASTEGPREAATDFWIARPTAHRGPSAAAAPVSPL</sequence>
<proteinExistence type="predicted"/>
<comment type="caution">
    <text evidence="1">The sequence shown here is derived from an EMBL/GenBank/DDBJ whole genome shotgun (WGS) entry which is preliminary data.</text>
</comment>
<organism evidence="1 2">
    <name type="scientific">Symbiodinium necroappetens</name>
    <dbReference type="NCBI Taxonomy" id="1628268"/>
    <lineage>
        <taxon>Eukaryota</taxon>
        <taxon>Sar</taxon>
        <taxon>Alveolata</taxon>
        <taxon>Dinophyceae</taxon>
        <taxon>Suessiales</taxon>
        <taxon>Symbiodiniaceae</taxon>
        <taxon>Symbiodinium</taxon>
    </lineage>
</organism>
<keyword evidence="2" id="KW-1185">Reference proteome</keyword>
<dbReference type="PANTHER" id="PTHR19446">
    <property type="entry name" value="REVERSE TRANSCRIPTASES"/>
    <property type="match status" value="1"/>
</dbReference>
<protein>
    <recommendedName>
        <fullName evidence="3">C2H2-type domain-containing protein</fullName>
    </recommendedName>
</protein>